<dbReference type="Gene3D" id="3.40.50.2000">
    <property type="entry name" value="Glycogen Phosphorylase B"/>
    <property type="match status" value="1"/>
</dbReference>
<evidence type="ECO:0000313" key="1">
    <source>
        <dbReference type="EMBL" id="AIC46843.1"/>
    </source>
</evidence>
<name>A0A060JJP3_9MICO</name>
<dbReference type="eggNOG" id="COG0438">
    <property type="taxonomic scope" value="Bacteria"/>
</dbReference>
<dbReference type="SUPFAM" id="SSF53756">
    <property type="entry name" value="UDP-Glycosyltransferase/glycogen phosphorylase"/>
    <property type="match status" value="1"/>
</dbReference>
<dbReference type="AlphaFoldDB" id="A0A060JJP3"/>
<protein>
    <submittedName>
        <fullName evidence="1">Glycosyltransferase</fullName>
    </submittedName>
</protein>
<dbReference type="GO" id="GO:0016740">
    <property type="term" value="F:transferase activity"/>
    <property type="evidence" value="ECO:0007669"/>
    <property type="project" value="UniProtKB-KW"/>
</dbReference>
<keyword evidence="2" id="KW-1185">Reference proteome</keyword>
<sequence>MTFLRNLIKKVSALEEIYIERYPDVSSAKLKPFTHWLIWGVRERRVFFPNLRLALAGNKLTVTASFDRDNTSDTRIPLEVLEQFDRSSEIEMALPTTNEITNSRFSVFDGSAIRTRTGVDPKIVKPFLERRYQAILITSRLVTGGAEKYLAKIAGHIPNGNISKTLVISTEDTKREFEERDLPNVIETLRNADHLFWSVNSGFPDNEETFARFVRGLSSEVIFVCNSDLGYRMLDRFSKGIATSSKLVALFFSFGNRETVTWARLYARKLIGKVTIVSDNSTFVREARDLDPLVGETLMKVIPAPCEQVPTQEFMEKIKRRFEFQSTITRWLWIGRIETHKDIDALAILAKLRPRDKFELFGTVERSPSTKTLFRLRNVYYKGFQKNWKEFPFERYAGLIFTSSFEGMPNTLLECSQEAIPMIISDVGGIRDTFDERNSLLVKRSHDPIQTAQNFDEAIGRLLSKTELEMRELLIEAHERVASRHSEDAFGKLLRELLENG</sequence>
<organism evidence="1 2">
    <name type="scientific">Rhodoluna lacicola</name>
    <dbReference type="NCBI Taxonomy" id="529884"/>
    <lineage>
        <taxon>Bacteria</taxon>
        <taxon>Bacillati</taxon>
        <taxon>Actinomycetota</taxon>
        <taxon>Actinomycetes</taxon>
        <taxon>Micrococcales</taxon>
        <taxon>Microbacteriaceae</taxon>
        <taxon>Luna cluster</taxon>
        <taxon>Luna-1 subcluster</taxon>
        <taxon>Rhodoluna</taxon>
    </lineage>
</organism>
<keyword evidence="1" id="KW-0808">Transferase</keyword>
<dbReference type="Proteomes" id="UP000067708">
    <property type="component" value="Chromosome"/>
</dbReference>
<dbReference type="Pfam" id="PF13692">
    <property type="entry name" value="Glyco_trans_1_4"/>
    <property type="match status" value="1"/>
</dbReference>
<dbReference type="KEGG" id="rla:Rhola_00000120"/>
<proteinExistence type="predicted"/>
<gene>
    <name evidence="1" type="ORF">Rhola_00000120</name>
</gene>
<dbReference type="PANTHER" id="PTHR12526">
    <property type="entry name" value="GLYCOSYLTRANSFERASE"/>
    <property type="match status" value="1"/>
</dbReference>
<accession>A0A060JJP3</accession>
<dbReference type="HOGENOM" id="CLU_543884_0_0_11"/>
<dbReference type="PANTHER" id="PTHR12526:SF637">
    <property type="entry name" value="GLYCOSYLTRANSFERASE EPSF-RELATED"/>
    <property type="match status" value="1"/>
</dbReference>
<reference evidence="1 2" key="1">
    <citation type="journal article" date="2014" name="Int. J. Syst. Evol. Microbiol.">
        <title>Rhodoluna lacicola gen. nov., sp. nov., a planktonic freshwater bacterium with stream-lined genome.</title>
        <authorList>
            <person name="Hahn M."/>
            <person name="Schmidt J."/>
            <person name="Taipale S.J."/>
            <person name="Doolittle W.F."/>
            <person name="Koll U."/>
        </authorList>
    </citation>
    <scope>NUCLEOTIDE SEQUENCE [LARGE SCALE GENOMIC DNA]</scope>
    <source>
        <strain evidence="1 2">MWH-Ta8</strain>
    </source>
</reference>
<dbReference type="EMBL" id="CP007490">
    <property type="protein sequence ID" value="AIC46843.1"/>
    <property type="molecule type" value="Genomic_DNA"/>
</dbReference>
<evidence type="ECO:0000313" key="2">
    <source>
        <dbReference type="Proteomes" id="UP000067708"/>
    </source>
</evidence>
<dbReference type="STRING" id="529884.Rhola_00000120"/>